<dbReference type="GO" id="GO:0008206">
    <property type="term" value="P:bile acid metabolic process"/>
    <property type="evidence" value="ECO:0007669"/>
    <property type="project" value="UniProtKB-ARBA"/>
</dbReference>
<dbReference type="FunFam" id="3.40.50.720:FF:000084">
    <property type="entry name" value="Short-chain dehydrogenase reductase"/>
    <property type="match status" value="1"/>
</dbReference>
<dbReference type="OrthoDB" id="9803333at2"/>
<dbReference type="EMBL" id="CYZX01000025">
    <property type="protein sequence ID" value="CUP07787.1"/>
    <property type="molecule type" value="Genomic_DNA"/>
</dbReference>
<dbReference type="PANTHER" id="PTHR24321:SF8">
    <property type="entry name" value="ESTRADIOL 17-BETA-DEHYDROGENASE 8-RELATED"/>
    <property type="match status" value="1"/>
</dbReference>
<keyword evidence="2 4" id="KW-0560">Oxidoreductase</keyword>
<evidence type="ECO:0000256" key="2">
    <source>
        <dbReference type="ARBA" id="ARBA00023002"/>
    </source>
</evidence>
<dbReference type="Pfam" id="PF00106">
    <property type="entry name" value="adh_short"/>
    <property type="match status" value="1"/>
</dbReference>
<dbReference type="RefSeq" id="WP_055267835.1">
    <property type="nucleotide sequence ID" value="NZ_CABIXQ010000025.1"/>
</dbReference>
<dbReference type="PROSITE" id="PS00061">
    <property type="entry name" value="ADH_SHORT"/>
    <property type="match status" value="1"/>
</dbReference>
<dbReference type="GO" id="GO:0055041">
    <property type="term" value="F:cyclopentanol dehydrogenase activity"/>
    <property type="evidence" value="ECO:0007669"/>
    <property type="project" value="UniProtKB-EC"/>
</dbReference>
<evidence type="ECO:0000256" key="3">
    <source>
        <dbReference type="RuleBase" id="RU000363"/>
    </source>
</evidence>
<reference evidence="4 5" key="1">
    <citation type="submission" date="2015-09" db="EMBL/GenBank/DDBJ databases">
        <authorList>
            <consortium name="Pathogen Informatics"/>
        </authorList>
    </citation>
    <scope>NUCLEOTIDE SEQUENCE [LARGE SCALE GENOMIC DNA]</scope>
    <source>
        <strain evidence="4 5">2789STDY5834856</strain>
    </source>
</reference>
<dbReference type="Gene3D" id="3.40.50.720">
    <property type="entry name" value="NAD(P)-binding Rossmann-like Domain"/>
    <property type="match status" value="1"/>
</dbReference>
<dbReference type="PRINTS" id="PR00080">
    <property type="entry name" value="SDRFAMILY"/>
</dbReference>
<comment type="similarity">
    <text evidence="1 3">Belongs to the short-chain dehydrogenases/reductases (SDR) family.</text>
</comment>
<dbReference type="Proteomes" id="UP000095594">
    <property type="component" value="Unassembled WGS sequence"/>
</dbReference>
<dbReference type="InterPro" id="IPR002347">
    <property type="entry name" value="SDR_fam"/>
</dbReference>
<dbReference type="CDD" id="cd05233">
    <property type="entry name" value="SDR_c"/>
    <property type="match status" value="1"/>
</dbReference>
<dbReference type="PRINTS" id="PR00081">
    <property type="entry name" value="GDHRDH"/>
</dbReference>
<protein>
    <submittedName>
        <fullName evidence="4">Short chain dehydrogenase/reductase oxidoreductase</fullName>
        <ecNumber evidence="4">1.1.1.163</ecNumber>
    </submittedName>
</protein>
<dbReference type="PANTHER" id="PTHR24321">
    <property type="entry name" value="DEHYDROGENASES, SHORT CHAIN"/>
    <property type="match status" value="1"/>
</dbReference>
<accession>A0A174KCE6</accession>
<name>A0A174KCE6_9CLOT</name>
<dbReference type="AlphaFoldDB" id="A0A174KCE6"/>
<organism evidence="4 5">
    <name type="scientific">Clostridium disporicum</name>
    <dbReference type="NCBI Taxonomy" id="84024"/>
    <lineage>
        <taxon>Bacteria</taxon>
        <taxon>Bacillati</taxon>
        <taxon>Bacillota</taxon>
        <taxon>Clostridia</taxon>
        <taxon>Eubacteriales</taxon>
        <taxon>Clostridiaceae</taxon>
        <taxon>Clostridium</taxon>
    </lineage>
</organism>
<dbReference type="EC" id="1.1.1.163" evidence="4"/>
<evidence type="ECO:0000256" key="1">
    <source>
        <dbReference type="ARBA" id="ARBA00006484"/>
    </source>
</evidence>
<gene>
    <name evidence="4" type="primary">cpnA</name>
    <name evidence="4" type="ORF">ERS852471_02945</name>
</gene>
<evidence type="ECO:0000313" key="5">
    <source>
        <dbReference type="Proteomes" id="UP000095594"/>
    </source>
</evidence>
<evidence type="ECO:0000313" key="4">
    <source>
        <dbReference type="EMBL" id="CUP07787.1"/>
    </source>
</evidence>
<dbReference type="InterPro" id="IPR036291">
    <property type="entry name" value="NAD(P)-bd_dom_sf"/>
</dbReference>
<dbReference type="Pfam" id="PF13561">
    <property type="entry name" value="adh_short_C2"/>
    <property type="match status" value="1"/>
</dbReference>
<sequence>MRDYFEGRFEGKNMLVTGGTSGIGKAVCIRAAKEGAFVIIVGRNEERAQAVLSEIVQNGGKARFIKADVSREDEVTSLFNIINNEVGELHVAINNAGVVGHGERIDELSTEEWSRVINTNLNSAFYCCREEVKNMLNHKQGGSIVNVSSVAGTTGFYRASAYVTSKHALNGLTKAVANDLAKFNIRCNSVSPAVTATPLNDRSAQEIKVKLGTAMAQGKSLEEAKSETMIGGKTETLQKRSATPEEQAATILYIASEEAAHITGSIIMSDGGYTAY</sequence>
<dbReference type="InterPro" id="IPR020904">
    <property type="entry name" value="Sc_DH/Rdtase_CS"/>
</dbReference>
<dbReference type="SUPFAM" id="SSF51735">
    <property type="entry name" value="NAD(P)-binding Rossmann-fold domains"/>
    <property type="match status" value="1"/>
</dbReference>
<proteinExistence type="inferred from homology"/>